<name>A0A0P1AWZ0_PLAHL</name>
<organism evidence="1 2">
    <name type="scientific">Plasmopara halstedii</name>
    <name type="common">Downy mildew of sunflower</name>
    <dbReference type="NCBI Taxonomy" id="4781"/>
    <lineage>
        <taxon>Eukaryota</taxon>
        <taxon>Sar</taxon>
        <taxon>Stramenopiles</taxon>
        <taxon>Oomycota</taxon>
        <taxon>Peronosporomycetes</taxon>
        <taxon>Peronosporales</taxon>
        <taxon>Peronosporaceae</taxon>
        <taxon>Plasmopara</taxon>
    </lineage>
</organism>
<dbReference type="AlphaFoldDB" id="A0A0P1AWZ0"/>
<protein>
    <submittedName>
        <fullName evidence="1">Uncharacterized protein</fullName>
    </submittedName>
</protein>
<dbReference type="EMBL" id="CCYD01002349">
    <property type="protein sequence ID" value="CEG46765.1"/>
    <property type="molecule type" value="Genomic_DNA"/>
</dbReference>
<dbReference type="GeneID" id="36398502"/>
<proteinExistence type="predicted"/>
<dbReference type="OrthoDB" id="165842at2759"/>
<sequence>MELRGSIPHLLCLYRDLTASIRSIVGAQGVLHGPVQIGDLSPPVGFVSDGVVHKFPELSKRDMRGLLSNTTFNLRDHPISHHCDELSQSTLSTIVQAFKELRQIALPVYSDLQFRLALKLLSTRSRFGFLQRSSQTALNCGYGCTSVETERHPFFECAHVVPHPGGLARFLRRHYAGAGLSPL</sequence>
<dbReference type="OMA" id="ETERHPF"/>
<dbReference type="Proteomes" id="UP000054928">
    <property type="component" value="Unassembled WGS sequence"/>
</dbReference>
<evidence type="ECO:0000313" key="1">
    <source>
        <dbReference type="EMBL" id="CEG46765.1"/>
    </source>
</evidence>
<dbReference type="STRING" id="4781.A0A0P1AWZ0"/>
<accession>A0A0P1AWZ0</accession>
<keyword evidence="2" id="KW-1185">Reference proteome</keyword>
<evidence type="ECO:0000313" key="2">
    <source>
        <dbReference type="Proteomes" id="UP000054928"/>
    </source>
</evidence>
<dbReference type="RefSeq" id="XP_024583134.1">
    <property type="nucleotide sequence ID" value="XM_024717657.1"/>
</dbReference>
<reference evidence="2" key="1">
    <citation type="submission" date="2014-09" db="EMBL/GenBank/DDBJ databases">
        <authorList>
            <person name="Sharma Rahul"/>
            <person name="Thines Marco"/>
        </authorList>
    </citation>
    <scope>NUCLEOTIDE SEQUENCE [LARGE SCALE GENOMIC DNA]</scope>
</reference>